<dbReference type="OrthoDB" id="9799631at2"/>
<dbReference type="GO" id="GO:0062054">
    <property type="term" value="F:fluoride channel activity"/>
    <property type="evidence" value="ECO:0007669"/>
    <property type="project" value="UniProtKB-UniRule"/>
</dbReference>
<evidence type="ECO:0000313" key="11">
    <source>
        <dbReference type="EMBL" id="KJD42981.1"/>
    </source>
</evidence>
<sequence>MKDVLFVGAGGALGTSARYGVQTLLPAAGADFPLGVLFINWIGCLFLGWFFTVTLRSWRIKPRWRLAIGTGFTGGLTTFSTFAVDAVRLTVHDRALTAVFYLLLSVCGGLFLTWTGIRLGTKMTQVAPQEDSL</sequence>
<dbReference type="Pfam" id="PF02537">
    <property type="entry name" value="CRCB"/>
    <property type="match status" value="1"/>
</dbReference>
<comment type="catalytic activity">
    <reaction evidence="8">
        <text>fluoride(in) = fluoride(out)</text>
        <dbReference type="Rhea" id="RHEA:76159"/>
        <dbReference type="ChEBI" id="CHEBI:17051"/>
    </reaction>
    <physiologicalReaction direction="left-to-right" evidence="8">
        <dbReference type="Rhea" id="RHEA:76160"/>
    </physiologicalReaction>
</comment>
<feature type="transmembrane region" description="Helical" evidence="10">
    <location>
        <begin position="34"/>
        <end position="52"/>
    </location>
</feature>
<keyword evidence="4 10" id="KW-1133">Transmembrane helix</keyword>
<keyword evidence="6 10" id="KW-0407">Ion channel</keyword>
<name>A0A0D7WUW7_9BACL</name>
<comment type="activity regulation">
    <text evidence="10">Na(+) is not transported, but it plays an essential structural role and its presence is essential for fluoride channel function.</text>
</comment>
<dbReference type="PANTHER" id="PTHR28259:SF1">
    <property type="entry name" value="FLUORIDE EXPORT PROTEIN 1-RELATED"/>
    <property type="match status" value="1"/>
</dbReference>
<dbReference type="EMBL" id="JTHP01000073">
    <property type="protein sequence ID" value="KJD42981.1"/>
    <property type="molecule type" value="Genomic_DNA"/>
</dbReference>
<comment type="function">
    <text evidence="9 10">Fluoride-specific ion channel. Important for reducing fluoride concentration in the cell, thus reducing its toxicity.</text>
</comment>
<comment type="similarity">
    <text evidence="7 10">Belongs to the fluoride channel Fluc/FEX (TC 1.A.43) family.</text>
</comment>
<keyword evidence="10" id="KW-0479">Metal-binding</keyword>
<evidence type="ECO:0000256" key="10">
    <source>
        <dbReference type="HAMAP-Rule" id="MF_00454"/>
    </source>
</evidence>
<feature type="transmembrane region" description="Helical" evidence="10">
    <location>
        <begin position="95"/>
        <end position="114"/>
    </location>
</feature>
<evidence type="ECO:0000256" key="8">
    <source>
        <dbReference type="ARBA" id="ARBA00035585"/>
    </source>
</evidence>
<keyword evidence="3 10" id="KW-0812">Transmembrane</keyword>
<evidence type="ECO:0000256" key="6">
    <source>
        <dbReference type="ARBA" id="ARBA00023303"/>
    </source>
</evidence>
<evidence type="ECO:0000256" key="5">
    <source>
        <dbReference type="ARBA" id="ARBA00023136"/>
    </source>
</evidence>
<comment type="subcellular location">
    <subcellularLocation>
        <location evidence="1 10">Cell membrane</location>
        <topology evidence="1 10">Multi-pass membrane protein</topology>
    </subcellularLocation>
</comment>
<dbReference type="HAMAP" id="MF_00454">
    <property type="entry name" value="FluC"/>
    <property type="match status" value="1"/>
</dbReference>
<reference evidence="11 12" key="1">
    <citation type="submission" date="2014-11" db="EMBL/GenBank/DDBJ databases">
        <title>Draft Genome Sequences of Paenibacillus polymyxa NRRL B-30509 and Paenibacillus terrae NRRL B-30644, Strains from a Poultry Environment that Produce Tridecaptin A and Paenicidins.</title>
        <authorList>
            <person name="van Belkum M.J."/>
            <person name="Lohans C.T."/>
            <person name="Vederas J.C."/>
        </authorList>
    </citation>
    <scope>NUCLEOTIDE SEQUENCE [LARGE SCALE GENOMIC DNA]</scope>
    <source>
        <strain evidence="11 12">NRRL B-30644</strain>
    </source>
</reference>
<dbReference type="Proteomes" id="UP000032534">
    <property type="component" value="Unassembled WGS sequence"/>
</dbReference>
<keyword evidence="5 10" id="KW-0472">Membrane</keyword>
<protein>
    <recommendedName>
        <fullName evidence="10">Fluoride-specific ion channel FluC</fullName>
    </recommendedName>
</protein>
<dbReference type="InterPro" id="IPR003691">
    <property type="entry name" value="FluC"/>
</dbReference>
<feature type="binding site" evidence="10">
    <location>
        <position position="74"/>
    </location>
    <ligand>
        <name>Na(+)</name>
        <dbReference type="ChEBI" id="CHEBI:29101"/>
        <note>structural</note>
    </ligand>
</feature>
<keyword evidence="10" id="KW-0406">Ion transport</keyword>
<dbReference type="NCBIfam" id="TIGR00494">
    <property type="entry name" value="crcB"/>
    <property type="match status" value="1"/>
</dbReference>
<evidence type="ECO:0000256" key="3">
    <source>
        <dbReference type="ARBA" id="ARBA00022692"/>
    </source>
</evidence>
<proteinExistence type="inferred from homology"/>
<dbReference type="GO" id="GO:0005886">
    <property type="term" value="C:plasma membrane"/>
    <property type="evidence" value="ECO:0007669"/>
    <property type="project" value="UniProtKB-SubCell"/>
</dbReference>
<evidence type="ECO:0000313" key="12">
    <source>
        <dbReference type="Proteomes" id="UP000032534"/>
    </source>
</evidence>
<dbReference type="PANTHER" id="PTHR28259">
    <property type="entry name" value="FLUORIDE EXPORT PROTEIN 1-RELATED"/>
    <property type="match status" value="1"/>
</dbReference>
<keyword evidence="10" id="KW-0813">Transport</keyword>
<comment type="caution">
    <text evidence="11">The sequence shown here is derived from an EMBL/GenBank/DDBJ whole genome shotgun (WGS) entry which is preliminary data.</text>
</comment>
<evidence type="ECO:0000256" key="2">
    <source>
        <dbReference type="ARBA" id="ARBA00022475"/>
    </source>
</evidence>
<organism evidence="11 12">
    <name type="scientific">Paenibacillus terrae</name>
    <dbReference type="NCBI Taxonomy" id="159743"/>
    <lineage>
        <taxon>Bacteria</taxon>
        <taxon>Bacillati</taxon>
        <taxon>Bacillota</taxon>
        <taxon>Bacilli</taxon>
        <taxon>Bacillales</taxon>
        <taxon>Paenibacillaceae</taxon>
        <taxon>Paenibacillus</taxon>
    </lineage>
</organism>
<feature type="binding site" evidence="10">
    <location>
        <position position="77"/>
    </location>
    <ligand>
        <name>Na(+)</name>
        <dbReference type="ChEBI" id="CHEBI:29101"/>
        <note>structural</note>
    </ligand>
</feature>
<accession>A0A0D7WUW7</accession>
<feature type="transmembrane region" description="Helical" evidence="10">
    <location>
        <begin position="64"/>
        <end position="83"/>
    </location>
</feature>
<dbReference type="AlphaFoldDB" id="A0A0D7WUW7"/>
<dbReference type="GO" id="GO:0140114">
    <property type="term" value="P:cellular detoxification of fluoride"/>
    <property type="evidence" value="ECO:0007669"/>
    <property type="project" value="UniProtKB-UniRule"/>
</dbReference>
<dbReference type="RefSeq" id="WP_044648700.1">
    <property type="nucleotide sequence ID" value="NZ_JTHP01000073.1"/>
</dbReference>
<keyword evidence="2 10" id="KW-1003">Cell membrane</keyword>
<evidence type="ECO:0000256" key="4">
    <source>
        <dbReference type="ARBA" id="ARBA00022989"/>
    </source>
</evidence>
<keyword evidence="10" id="KW-0915">Sodium</keyword>
<keyword evidence="12" id="KW-1185">Reference proteome</keyword>
<evidence type="ECO:0000256" key="7">
    <source>
        <dbReference type="ARBA" id="ARBA00035120"/>
    </source>
</evidence>
<gene>
    <name evidence="10" type="primary">fluC</name>
    <name evidence="10" type="synonym">crcB</name>
    <name evidence="11" type="ORF">QD47_25310</name>
</gene>
<dbReference type="PATRIC" id="fig|159743.3.peg.5606"/>
<dbReference type="GO" id="GO:0046872">
    <property type="term" value="F:metal ion binding"/>
    <property type="evidence" value="ECO:0007669"/>
    <property type="project" value="UniProtKB-KW"/>
</dbReference>
<evidence type="ECO:0000256" key="1">
    <source>
        <dbReference type="ARBA" id="ARBA00004651"/>
    </source>
</evidence>
<evidence type="ECO:0000256" key="9">
    <source>
        <dbReference type="ARBA" id="ARBA00049940"/>
    </source>
</evidence>